<reference evidence="1 2" key="1">
    <citation type="submission" date="2021-03" db="EMBL/GenBank/DDBJ databases">
        <title>Sequencing the genomes of 1000 actinobacteria strains.</title>
        <authorList>
            <person name="Klenk H.-P."/>
        </authorList>
    </citation>
    <scope>NUCLEOTIDE SEQUENCE [LARGE SCALE GENOMIC DNA]</scope>
    <source>
        <strain evidence="1 2">DSM 46713</strain>
    </source>
</reference>
<name>A0ABS4ZXH2_9MYCO</name>
<dbReference type="SUPFAM" id="SSF53335">
    <property type="entry name" value="S-adenosyl-L-methionine-dependent methyltransferases"/>
    <property type="match status" value="1"/>
</dbReference>
<protein>
    <submittedName>
        <fullName evidence="1">Uncharacterized protein</fullName>
    </submittedName>
</protein>
<comment type="caution">
    <text evidence="1">The sequence shown here is derived from an EMBL/GenBank/DDBJ whole genome shotgun (WGS) entry which is preliminary data.</text>
</comment>
<dbReference type="RefSeq" id="WP_209919307.1">
    <property type="nucleotide sequence ID" value="NZ_JAGIOP010000002.1"/>
</dbReference>
<gene>
    <name evidence="1" type="ORF">JOF57_004048</name>
</gene>
<organism evidence="1 2">
    <name type="scientific">Mycolicibacterium lutetiense</name>
    <dbReference type="NCBI Taxonomy" id="1641992"/>
    <lineage>
        <taxon>Bacteria</taxon>
        <taxon>Bacillati</taxon>
        <taxon>Actinomycetota</taxon>
        <taxon>Actinomycetes</taxon>
        <taxon>Mycobacteriales</taxon>
        <taxon>Mycobacteriaceae</taxon>
        <taxon>Mycolicibacterium</taxon>
    </lineage>
</organism>
<evidence type="ECO:0000313" key="1">
    <source>
        <dbReference type="EMBL" id="MBP2454135.1"/>
    </source>
</evidence>
<sequence>MTSLTVDQRARLEDLVLAARGLLEADLVSVAAGRYGIDADGRVVDEDQLQLDPIELADRRELLTVLEYLRLQGSGDELAVTAMIREAVFTHLNRLLSIRIAEQSGLFPQSLAAGRGSHGFTDLLELAPALVDDDTRGYATYLALCGDELAGDVPQLFDPRNPLLKLMPSPSALDELVDVLADPALSDLWAADDTLGWAYQFFNRKEERDAMREASATPRTSRELAVRNQFFTPGYVVDYLVQNTLGRHLVAHDPTGQLASQLSLLVDTPEYCGTPWDLDAIRVLDPFIMRNFDVSRDIKTACA</sequence>
<evidence type="ECO:0000313" key="2">
    <source>
        <dbReference type="Proteomes" id="UP000694460"/>
    </source>
</evidence>
<dbReference type="EMBL" id="JAGIOP010000002">
    <property type="protein sequence ID" value="MBP2454135.1"/>
    <property type="molecule type" value="Genomic_DNA"/>
</dbReference>
<dbReference type="Proteomes" id="UP000694460">
    <property type="component" value="Unassembled WGS sequence"/>
</dbReference>
<keyword evidence="2" id="KW-1185">Reference proteome</keyword>
<proteinExistence type="predicted"/>
<accession>A0ABS4ZXH2</accession>
<dbReference type="InterPro" id="IPR029063">
    <property type="entry name" value="SAM-dependent_MTases_sf"/>
</dbReference>